<proteinExistence type="predicted"/>
<name>A0AC34FXS9_9BILA</name>
<reference evidence="2" key="1">
    <citation type="submission" date="2022-11" db="UniProtKB">
        <authorList>
            <consortium name="WormBaseParasite"/>
        </authorList>
    </citation>
    <scope>IDENTIFICATION</scope>
</reference>
<accession>A0AC34FXS9</accession>
<evidence type="ECO:0000313" key="2">
    <source>
        <dbReference type="WBParaSite" id="ES5_v2.g22096.t1"/>
    </source>
</evidence>
<dbReference type="Proteomes" id="UP000887579">
    <property type="component" value="Unplaced"/>
</dbReference>
<sequence>MEFFTKVHELETQFQARFKELTDKRLQIINGGVSVSEADVADMPLIYGLPEEALKQVVDSLKEDDGVKDTCKVTPIEWKEGKNPCFKLVKRKQKKAKTGSGRFVTKQLKQASSISLLKICLLKQQKMITKSPASSANKLFLMLPFISLVNYMMVMILMMKIHLVHLKMVMMKMEKMNMNIKYRSTLAFFLLGIFVVELCYYYLIHCCYIELIYGLPEEALKQVVDGLKEDDGVKGVPDFWLHALQNCPTVEEMIEEVDLPILKHLKNIESELTKEPMGFILRFTFEENEYFSNTVIDKTYYYKLAPSEAPPHLFDGPIIGMF</sequence>
<evidence type="ECO:0000313" key="1">
    <source>
        <dbReference type="Proteomes" id="UP000887579"/>
    </source>
</evidence>
<dbReference type="WBParaSite" id="ES5_v2.g22096.t1">
    <property type="protein sequence ID" value="ES5_v2.g22096.t1"/>
    <property type="gene ID" value="ES5_v2.g22096"/>
</dbReference>
<protein>
    <submittedName>
        <fullName evidence="2">Uncharacterized protein</fullName>
    </submittedName>
</protein>
<organism evidence="1 2">
    <name type="scientific">Panagrolaimus sp. ES5</name>
    <dbReference type="NCBI Taxonomy" id="591445"/>
    <lineage>
        <taxon>Eukaryota</taxon>
        <taxon>Metazoa</taxon>
        <taxon>Ecdysozoa</taxon>
        <taxon>Nematoda</taxon>
        <taxon>Chromadorea</taxon>
        <taxon>Rhabditida</taxon>
        <taxon>Tylenchina</taxon>
        <taxon>Panagrolaimomorpha</taxon>
        <taxon>Panagrolaimoidea</taxon>
        <taxon>Panagrolaimidae</taxon>
        <taxon>Panagrolaimus</taxon>
    </lineage>
</organism>